<accession>F2RY51</accession>
<keyword evidence="11" id="KW-1185">Reference proteome</keyword>
<comment type="domain">
    <text evidence="9">The EXKPK motif is conserved in inositol-pentakisphosphate 2-kinases of both family 1 and 2.</text>
</comment>
<dbReference type="HOGENOM" id="CLU_031304_0_0_1"/>
<comment type="function">
    <text evidence="1">Has kinase activity and phosphorylates inositol-1,3,4,5,6-pentakisphosphate (Ins(1,3,4,5,6)P5) to produce 1,2,3,4,5,6-hexakisphosphate (InsP6), also known as phytate.</text>
</comment>
<dbReference type="GO" id="GO:0005634">
    <property type="term" value="C:nucleus"/>
    <property type="evidence" value="ECO:0007669"/>
    <property type="project" value="TreeGrafter"/>
</dbReference>
<comment type="function">
    <text evidence="9">Phosphorylates Ins(1,3,4,5,6)P5 at position 2 to form Ins(1,2,3,4,5,6)P6 (InsP6 or phytate).</text>
</comment>
<evidence type="ECO:0000256" key="8">
    <source>
        <dbReference type="ARBA" id="ARBA00022840"/>
    </source>
</evidence>
<evidence type="ECO:0000256" key="3">
    <source>
        <dbReference type="ARBA" id="ARBA00012023"/>
    </source>
</evidence>
<dbReference type="EMBL" id="GG698493">
    <property type="protein sequence ID" value="EGD96207.1"/>
    <property type="molecule type" value="Genomic_DNA"/>
</dbReference>
<keyword evidence="6 9" id="KW-0547">Nucleotide-binding</keyword>
<evidence type="ECO:0000256" key="9">
    <source>
        <dbReference type="RuleBase" id="RU364126"/>
    </source>
</evidence>
<dbReference type="GO" id="GO:0005524">
    <property type="term" value="F:ATP binding"/>
    <property type="evidence" value="ECO:0007669"/>
    <property type="project" value="UniProtKB-KW"/>
</dbReference>
<comment type="similarity">
    <text evidence="2">Belongs to the IPK1 type 1 family.</text>
</comment>
<dbReference type="OrthoDB" id="272370at2759"/>
<evidence type="ECO:0000256" key="4">
    <source>
        <dbReference type="ARBA" id="ARBA00014846"/>
    </source>
</evidence>
<gene>
    <name evidence="10" type="ORF">TESG_03660</name>
</gene>
<dbReference type="PANTHER" id="PTHR14456">
    <property type="entry name" value="INOSITOL POLYPHOSPHATE KINASE 1"/>
    <property type="match status" value="1"/>
</dbReference>
<dbReference type="GO" id="GO:0032958">
    <property type="term" value="P:inositol phosphate biosynthetic process"/>
    <property type="evidence" value="ECO:0007669"/>
    <property type="project" value="TreeGrafter"/>
</dbReference>
<proteinExistence type="inferred from homology"/>
<dbReference type="Pfam" id="PF06090">
    <property type="entry name" value="Ins_P5_2-kin"/>
    <property type="match status" value="1"/>
</dbReference>
<dbReference type="AlphaFoldDB" id="F2RY51"/>
<dbReference type="InterPro" id="IPR009286">
    <property type="entry name" value="Ins_P5_2-kin"/>
</dbReference>
<dbReference type="PANTHER" id="PTHR14456:SF2">
    <property type="entry name" value="INOSITOL-PENTAKISPHOSPHATE 2-KINASE"/>
    <property type="match status" value="1"/>
</dbReference>
<evidence type="ECO:0000313" key="11">
    <source>
        <dbReference type="Proteomes" id="UP000009172"/>
    </source>
</evidence>
<evidence type="ECO:0000256" key="7">
    <source>
        <dbReference type="ARBA" id="ARBA00022777"/>
    </source>
</evidence>
<comment type="catalytic activity">
    <reaction evidence="9">
        <text>1D-myo-inositol 1,3,4,5,6-pentakisphosphate + ATP = 1D-myo-inositol hexakisphosphate + ADP + H(+)</text>
        <dbReference type="Rhea" id="RHEA:20313"/>
        <dbReference type="ChEBI" id="CHEBI:15378"/>
        <dbReference type="ChEBI" id="CHEBI:30616"/>
        <dbReference type="ChEBI" id="CHEBI:57733"/>
        <dbReference type="ChEBI" id="CHEBI:58130"/>
        <dbReference type="ChEBI" id="CHEBI:456216"/>
        <dbReference type="EC" id="2.7.1.158"/>
    </reaction>
</comment>
<evidence type="ECO:0000256" key="2">
    <source>
        <dbReference type="ARBA" id="ARBA00008305"/>
    </source>
</evidence>
<name>F2RY51_TRIT1</name>
<protein>
    <recommendedName>
        <fullName evidence="4 9">Inositol-pentakisphosphate 2-kinase</fullName>
        <ecNumber evidence="3 9">2.7.1.158</ecNumber>
    </recommendedName>
</protein>
<evidence type="ECO:0000256" key="6">
    <source>
        <dbReference type="ARBA" id="ARBA00022741"/>
    </source>
</evidence>
<evidence type="ECO:0000256" key="1">
    <source>
        <dbReference type="ARBA" id="ARBA00003979"/>
    </source>
</evidence>
<sequence length="343" mass="38650">MLELTAGVKLTYLAEGAANIVYSLSSAPHPSAAPAGAPDVFSGIKPRAGLGQAQAAYPDKLLRLRKKIASGTPYLEITRSFNSQIRSLFRDEELVSQELVRLPDGLTAACNERLRDDEAQDHRPRKRRGVYLCTDEPFGLLIKDMTASPGSGTTLWEFKPKWLVQSPSAPPDSRRCRTCALREKRHFTASRGAAMDKRAEQLHVKRSFCPLDLVSNRLEDVMSAVSVITDSPDDARRVAAFHIPNPTLLKLRDKQRQMKRCRTGRYPCLARGESYLHDTERLHDVPRKHNDPLELRLGDLDFKSEDGGKLQYWQDTETELIEEGWYLGVHRSQDKKTECALGR</sequence>
<dbReference type="Proteomes" id="UP000009172">
    <property type="component" value="Unassembled WGS sequence"/>
</dbReference>
<evidence type="ECO:0000313" key="10">
    <source>
        <dbReference type="EMBL" id="EGD96207.1"/>
    </source>
</evidence>
<dbReference type="EC" id="2.7.1.158" evidence="3 9"/>
<organism evidence="10 11">
    <name type="scientific">Trichophyton tonsurans (strain CBS 112818)</name>
    <name type="common">Scalp ringworm fungus</name>
    <dbReference type="NCBI Taxonomy" id="647933"/>
    <lineage>
        <taxon>Eukaryota</taxon>
        <taxon>Fungi</taxon>
        <taxon>Dikarya</taxon>
        <taxon>Ascomycota</taxon>
        <taxon>Pezizomycotina</taxon>
        <taxon>Eurotiomycetes</taxon>
        <taxon>Eurotiomycetidae</taxon>
        <taxon>Onygenales</taxon>
        <taxon>Arthrodermataceae</taxon>
        <taxon>Trichophyton</taxon>
    </lineage>
</organism>
<dbReference type="GO" id="GO:0035299">
    <property type="term" value="F:inositol-1,3,4,5,6-pentakisphosphate 2-kinase activity"/>
    <property type="evidence" value="ECO:0007669"/>
    <property type="project" value="UniProtKB-EC"/>
</dbReference>
<keyword evidence="7 9" id="KW-0418">Kinase</keyword>
<keyword evidence="8 9" id="KW-0067">ATP-binding</keyword>
<evidence type="ECO:0000256" key="5">
    <source>
        <dbReference type="ARBA" id="ARBA00022679"/>
    </source>
</evidence>
<reference evidence="11" key="1">
    <citation type="journal article" date="2012" name="MBio">
        <title>Comparative genome analysis of Trichophyton rubrum and related dermatophytes reveals candidate genes involved in infection.</title>
        <authorList>
            <person name="Martinez D.A."/>
            <person name="Oliver B.G."/>
            <person name="Graeser Y."/>
            <person name="Goldberg J.M."/>
            <person name="Li W."/>
            <person name="Martinez-Rossi N.M."/>
            <person name="Monod M."/>
            <person name="Shelest E."/>
            <person name="Barton R.C."/>
            <person name="Birch E."/>
            <person name="Brakhage A.A."/>
            <person name="Chen Z."/>
            <person name="Gurr S.J."/>
            <person name="Heiman D."/>
            <person name="Heitman J."/>
            <person name="Kosti I."/>
            <person name="Rossi A."/>
            <person name="Saif S."/>
            <person name="Samalova M."/>
            <person name="Saunders C.W."/>
            <person name="Shea T."/>
            <person name="Summerbell R.C."/>
            <person name="Xu J."/>
            <person name="Young S."/>
            <person name="Zeng Q."/>
            <person name="Birren B.W."/>
            <person name="Cuomo C.A."/>
            <person name="White T.C."/>
        </authorList>
    </citation>
    <scope>NUCLEOTIDE SEQUENCE [LARGE SCALE GENOMIC DNA]</scope>
    <source>
        <strain evidence="11">CBS 112818</strain>
    </source>
</reference>
<keyword evidence="5 9" id="KW-0808">Transferase</keyword>